<protein>
    <submittedName>
        <fullName evidence="5">Class I SAM-dependent methyltransferase</fullName>
    </submittedName>
</protein>
<dbReference type="SUPFAM" id="SSF53335">
    <property type="entry name" value="S-adenosyl-L-methionine-dependent methyltransferases"/>
    <property type="match status" value="1"/>
</dbReference>
<evidence type="ECO:0000256" key="3">
    <source>
        <dbReference type="ARBA" id="ARBA00022691"/>
    </source>
</evidence>
<evidence type="ECO:0000313" key="6">
    <source>
        <dbReference type="Proteomes" id="UP000285655"/>
    </source>
</evidence>
<dbReference type="Proteomes" id="UP000285655">
    <property type="component" value="Unassembled WGS sequence"/>
</dbReference>
<reference evidence="5 6" key="1">
    <citation type="journal article" date="2017" name="ISME J.">
        <title>Energy and carbon metabolisms in a deep terrestrial subsurface fluid microbial community.</title>
        <authorList>
            <person name="Momper L."/>
            <person name="Jungbluth S.P."/>
            <person name="Lee M.D."/>
            <person name="Amend J.P."/>
        </authorList>
    </citation>
    <scope>NUCLEOTIDE SEQUENCE [LARGE SCALE GENOMIC DNA]</scope>
    <source>
        <strain evidence="5">SURF_29</strain>
    </source>
</reference>
<evidence type="ECO:0000259" key="4">
    <source>
        <dbReference type="Pfam" id="PF08241"/>
    </source>
</evidence>
<dbReference type="InterPro" id="IPR029063">
    <property type="entry name" value="SAM-dependent_MTases_sf"/>
</dbReference>
<sequence length="235" mass="26549">MHKSQSNKTYFYDKMASQHKWDEFANSYETERRLQIIFGGLIAPAELKDRLLLDAGSGGGHFSHAAEQLGAKVVSMDVGINLLRQVDERCNSKKIMGSILDLPFKKKLFDVVLSTEVIEHTPDPLMALRELSAVVKPGGLLLVTVPCRFWNPAVKLATLLKLRPYEGYENFLWPGHLRHTLEMQGYSIEALTGFNFCPFFSSKLAPLFNFIDNCFGKSLPWIMVNIAIRARRKSG</sequence>
<organism evidence="5 6">
    <name type="scientific">candidate division WS5 bacterium</name>
    <dbReference type="NCBI Taxonomy" id="2093353"/>
    <lineage>
        <taxon>Bacteria</taxon>
        <taxon>candidate division WS5</taxon>
    </lineage>
</organism>
<dbReference type="GO" id="GO:0032259">
    <property type="term" value="P:methylation"/>
    <property type="evidence" value="ECO:0007669"/>
    <property type="project" value="UniProtKB-KW"/>
</dbReference>
<feature type="domain" description="Methyltransferase type 11" evidence="4">
    <location>
        <begin position="53"/>
        <end position="142"/>
    </location>
</feature>
<evidence type="ECO:0000256" key="2">
    <source>
        <dbReference type="ARBA" id="ARBA00022679"/>
    </source>
</evidence>
<evidence type="ECO:0000313" key="5">
    <source>
        <dbReference type="EMBL" id="RJO61044.1"/>
    </source>
</evidence>
<dbReference type="PANTHER" id="PTHR43464:SF19">
    <property type="entry name" value="UBIQUINONE BIOSYNTHESIS O-METHYLTRANSFERASE, MITOCHONDRIAL"/>
    <property type="match status" value="1"/>
</dbReference>
<dbReference type="PANTHER" id="PTHR43464">
    <property type="entry name" value="METHYLTRANSFERASE"/>
    <property type="match status" value="1"/>
</dbReference>
<dbReference type="Pfam" id="PF08241">
    <property type="entry name" value="Methyltransf_11"/>
    <property type="match status" value="1"/>
</dbReference>
<dbReference type="AlphaFoldDB" id="A0A419DD66"/>
<keyword evidence="2 5" id="KW-0808">Transferase</keyword>
<gene>
    <name evidence="5" type="ORF">C4544_03850</name>
</gene>
<dbReference type="Gene3D" id="3.40.50.150">
    <property type="entry name" value="Vaccinia Virus protein VP39"/>
    <property type="match status" value="1"/>
</dbReference>
<keyword evidence="3" id="KW-0949">S-adenosyl-L-methionine</keyword>
<comment type="caution">
    <text evidence="5">The sequence shown here is derived from an EMBL/GenBank/DDBJ whole genome shotgun (WGS) entry which is preliminary data.</text>
</comment>
<accession>A0A419DD66</accession>
<dbReference type="EMBL" id="QZJW01000032">
    <property type="protein sequence ID" value="RJO61044.1"/>
    <property type="molecule type" value="Genomic_DNA"/>
</dbReference>
<dbReference type="CDD" id="cd02440">
    <property type="entry name" value="AdoMet_MTases"/>
    <property type="match status" value="1"/>
</dbReference>
<keyword evidence="1 5" id="KW-0489">Methyltransferase</keyword>
<dbReference type="InterPro" id="IPR013216">
    <property type="entry name" value="Methyltransf_11"/>
</dbReference>
<name>A0A419DD66_9BACT</name>
<dbReference type="GO" id="GO:0008757">
    <property type="term" value="F:S-adenosylmethionine-dependent methyltransferase activity"/>
    <property type="evidence" value="ECO:0007669"/>
    <property type="project" value="InterPro"/>
</dbReference>
<proteinExistence type="predicted"/>
<evidence type="ECO:0000256" key="1">
    <source>
        <dbReference type="ARBA" id="ARBA00022603"/>
    </source>
</evidence>